<dbReference type="GO" id="GO:0006817">
    <property type="term" value="P:phosphate ion transport"/>
    <property type="evidence" value="ECO:0007669"/>
    <property type="project" value="UniProtKB-KW"/>
</dbReference>
<reference evidence="13" key="1">
    <citation type="submission" date="2019-10" db="EMBL/GenBank/DDBJ databases">
        <title>Borrelia maritima sp. nov., a novel species of the Borrelia burgdorferi sensu lato complex, occupies a basal position to North American species.</title>
        <authorList>
            <person name="Margos G."/>
            <person name="Fedorova N."/>
            <person name="Becker N.S."/>
            <person name="Kleinjan J.E."/>
            <person name="Marosevic D."/>
            <person name="Krebs S."/>
            <person name="Hui L."/>
            <person name="Fingerle V."/>
            <person name="Lane R.S."/>
        </authorList>
    </citation>
    <scope>NUCLEOTIDE SEQUENCE [LARGE SCALE GENOMIC DNA]</scope>
    <source>
        <strain evidence="13">CA690</strain>
    </source>
</reference>
<evidence type="ECO:0000313" key="12">
    <source>
        <dbReference type="EMBL" id="QFI14356.1"/>
    </source>
</evidence>
<evidence type="ECO:0000256" key="7">
    <source>
        <dbReference type="ARBA" id="ARBA00022989"/>
    </source>
</evidence>
<comment type="subcellular location">
    <subcellularLocation>
        <location evidence="1 9">Cell membrane</location>
        <topology evidence="1 9">Multi-pass membrane protein</topology>
    </subcellularLocation>
</comment>
<dbReference type="PANTHER" id="PTHR30425">
    <property type="entry name" value="PHOSPHATE TRANSPORT SYSTEM PERMEASE PROTEIN PST"/>
    <property type="match status" value="1"/>
</dbReference>
<evidence type="ECO:0000259" key="11">
    <source>
        <dbReference type="PROSITE" id="PS50928"/>
    </source>
</evidence>
<protein>
    <recommendedName>
        <fullName evidence="10">Phosphate transport system permease protein</fullName>
    </recommendedName>
</protein>
<feature type="transmembrane region" description="Helical" evidence="9">
    <location>
        <begin position="154"/>
        <end position="179"/>
    </location>
</feature>
<keyword evidence="8 9" id="KW-0472">Membrane</keyword>
<dbReference type="PANTHER" id="PTHR30425:SF1">
    <property type="entry name" value="PHOSPHATE TRANSPORT SYSTEM PERMEASE PROTEIN PSTC"/>
    <property type="match status" value="1"/>
</dbReference>
<dbReference type="NCBIfam" id="TIGR02138">
    <property type="entry name" value="phosphate_pstC"/>
    <property type="match status" value="1"/>
</dbReference>
<dbReference type="EMBL" id="CP044535">
    <property type="protein sequence ID" value="QFI14356.1"/>
    <property type="molecule type" value="Genomic_DNA"/>
</dbReference>
<dbReference type="KEGG" id="bmat:DB723_01065"/>
<comment type="function">
    <text evidence="10">Part of the binding-protein-dependent transport system for phosphate; probably responsible for the translocation of the substrate across the membrane.</text>
</comment>
<evidence type="ECO:0000256" key="4">
    <source>
        <dbReference type="ARBA" id="ARBA00022475"/>
    </source>
</evidence>
<dbReference type="InterPro" id="IPR000515">
    <property type="entry name" value="MetI-like"/>
</dbReference>
<feature type="transmembrane region" description="Helical" evidence="9">
    <location>
        <begin position="270"/>
        <end position="292"/>
    </location>
</feature>
<dbReference type="SUPFAM" id="SSF161098">
    <property type="entry name" value="MetI-like"/>
    <property type="match status" value="1"/>
</dbReference>
<dbReference type="AlphaFoldDB" id="A0A5J6WAV4"/>
<dbReference type="Pfam" id="PF00528">
    <property type="entry name" value="BPD_transp_1"/>
    <property type="match status" value="1"/>
</dbReference>
<dbReference type="PROSITE" id="PS50928">
    <property type="entry name" value="ABC_TM1"/>
    <property type="match status" value="1"/>
</dbReference>
<dbReference type="InterPro" id="IPR035906">
    <property type="entry name" value="MetI-like_sf"/>
</dbReference>
<keyword evidence="7 9" id="KW-1133">Transmembrane helix</keyword>
<evidence type="ECO:0000256" key="10">
    <source>
        <dbReference type="RuleBase" id="RU363054"/>
    </source>
</evidence>
<evidence type="ECO:0000256" key="5">
    <source>
        <dbReference type="ARBA" id="ARBA00022592"/>
    </source>
</evidence>
<keyword evidence="4 10" id="KW-1003">Cell membrane</keyword>
<feature type="domain" description="ABC transmembrane type-1" evidence="11">
    <location>
        <begin position="78"/>
        <end position="289"/>
    </location>
</feature>
<evidence type="ECO:0000256" key="6">
    <source>
        <dbReference type="ARBA" id="ARBA00022692"/>
    </source>
</evidence>
<proteinExistence type="inferred from homology"/>
<organism evidence="12 13">
    <name type="scientific">Borrelia maritima</name>
    <dbReference type="NCBI Taxonomy" id="2761123"/>
    <lineage>
        <taxon>Bacteria</taxon>
        <taxon>Pseudomonadati</taxon>
        <taxon>Spirochaetota</taxon>
        <taxon>Spirochaetia</taxon>
        <taxon>Spirochaetales</taxon>
        <taxon>Borreliaceae</taxon>
        <taxon>Borrelia</taxon>
    </lineage>
</organism>
<evidence type="ECO:0000256" key="3">
    <source>
        <dbReference type="ARBA" id="ARBA00022448"/>
    </source>
</evidence>
<accession>A0A5J6WAV4</accession>
<dbReference type="GO" id="GO:0005315">
    <property type="term" value="F:phosphate transmembrane transporter activity"/>
    <property type="evidence" value="ECO:0007669"/>
    <property type="project" value="InterPro"/>
</dbReference>
<evidence type="ECO:0000256" key="9">
    <source>
        <dbReference type="RuleBase" id="RU363032"/>
    </source>
</evidence>
<feature type="transmembrane region" description="Helical" evidence="9">
    <location>
        <begin position="117"/>
        <end position="142"/>
    </location>
</feature>
<dbReference type="Gene3D" id="1.10.3720.10">
    <property type="entry name" value="MetI-like"/>
    <property type="match status" value="1"/>
</dbReference>
<keyword evidence="5 10" id="KW-0592">Phosphate transport</keyword>
<name>A0A5J6WAV4_9SPIR</name>
<evidence type="ECO:0000256" key="1">
    <source>
        <dbReference type="ARBA" id="ARBA00004651"/>
    </source>
</evidence>
<dbReference type="InterPro" id="IPR011864">
    <property type="entry name" value="Phosphate_PstC"/>
</dbReference>
<dbReference type="GO" id="GO:0005886">
    <property type="term" value="C:plasma membrane"/>
    <property type="evidence" value="ECO:0007669"/>
    <property type="project" value="UniProtKB-SubCell"/>
</dbReference>
<evidence type="ECO:0000256" key="2">
    <source>
        <dbReference type="ARBA" id="ARBA00007069"/>
    </source>
</evidence>
<keyword evidence="13" id="KW-1185">Reference proteome</keyword>
<gene>
    <name evidence="12" type="primary">pstC</name>
    <name evidence="12" type="ORF">DB723_01065</name>
</gene>
<evidence type="ECO:0000256" key="8">
    <source>
        <dbReference type="ARBA" id="ARBA00023136"/>
    </source>
</evidence>
<dbReference type="Proteomes" id="UP000326393">
    <property type="component" value="Chromosome"/>
</dbReference>
<dbReference type="CDD" id="cd06261">
    <property type="entry name" value="TM_PBP2"/>
    <property type="match status" value="1"/>
</dbReference>
<dbReference type="InterPro" id="IPR051124">
    <property type="entry name" value="Phosphate_Transport_Permease"/>
</dbReference>
<keyword evidence="6 9" id="KW-0812">Transmembrane</keyword>
<feature type="transmembrane region" description="Helical" evidence="9">
    <location>
        <begin position="213"/>
        <end position="234"/>
    </location>
</feature>
<feature type="transmembrane region" description="Helical" evidence="9">
    <location>
        <begin position="12"/>
        <end position="39"/>
    </location>
</feature>
<reference evidence="12 13" key="2">
    <citation type="journal article" date="2020" name="Int. J. Syst. Evol. Microbiol.">
        <title>Borrelia maritima sp. nov., a novel species of the Borrelia burgdorferi sensu lato complex, occupying a basal position to North American species.</title>
        <authorList>
            <person name="Margos G."/>
            <person name="Fedorova N."/>
            <person name="Becker N.S."/>
            <person name="Kleinjan J.E."/>
            <person name="Marosevic D."/>
            <person name="Krebs S."/>
            <person name="Hui L."/>
            <person name="Fingerle V."/>
            <person name="Lane R.S."/>
        </authorList>
    </citation>
    <scope>NUCLEOTIDE SEQUENCE [LARGE SCALE GENOMIC DNA]</scope>
    <source>
        <strain evidence="12 13">CA690</strain>
    </source>
</reference>
<dbReference type="RefSeq" id="WP_151551505.1">
    <property type="nucleotide sequence ID" value="NZ_CP044535.1"/>
</dbReference>
<feature type="transmembrane region" description="Helical" evidence="9">
    <location>
        <begin position="72"/>
        <end position="105"/>
    </location>
</feature>
<sequence>MHLSLKTKRKIVGFIFKSFILISAIISSLSIIFLGAFILKTGITPFINNKIKIFNFLLSTNWDPTNNLHKSYGILAFIMNSFLTTLFSILIALPIGLGFAIYLFEKAKGFYRKFLQTIIELLAGIPSVVYGFFGSTFIAALVKNIFQREDNLGYNLISSSLILSMMIVPTIISVCYSSLKAVPKSYKFASLALAATDWQTIYKVIIPSASRGILAGTILAIGRAIGETVAVLMVGGGSPLFIKNVFSPIRTLTVNIAMDMGYASGTHREALFSTALVLLLFSIITNLLKNFILSSNKGLKKK</sequence>
<dbReference type="OrthoDB" id="9785113at2"/>
<comment type="similarity">
    <text evidence="2 10">Belongs to the binding-protein-dependent transport system permease family. CysTW subfamily.</text>
</comment>
<evidence type="ECO:0000313" key="13">
    <source>
        <dbReference type="Proteomes" id="UP000326393"/>
    </source>
</evidence>
<keyword evidence="3 9" id="KW-0813">Transport</keyword>